<dbReference type="Proteomes" id="UP000574390">
    <property type="component" value="Unassembled WGS sequence"/>
</dbReference>
<dbReference type="Gene3D" id="3.40.33.10">
    <property type="entry name" value="CAP"/>
    <property type="match status" value="1"/>
</dbReference>
<feature type="non-terminal residue" evidence="2">
    <location>
        <position position="357"/>
    </location>
</feature>
<dbReference type="InterPro" id="IPR035940">
    <property type="entry name" value="CAP_sf"/>
</dbReference>
<feature type="compositionally biased region" description="Basic residues" evidence="1">
    <location>
        <begin position="345"/>
        <end position="357"/>
    </location>
</feature>
<feature type="region of interest" description="Disordered" evidence="1">
    <location>
        <begin position="242"/>
        <end position="262"/>
    </location>
</feature>
<accession>A0A7J6TH48</accession>
<name>A0A7J6TH48_PEROL</name>
<feature type="compositionally biased region" description="Basic and acidic residues" evidence="1">
    <location>
        <begin position="330"/>
        <end position="344"/>
    </location>
</feature>
<evidence type="ECO:0000313" key="3">
    <source>
        <dbReference type="Proteomes" id="UP000574390"/>
    </source>
</evidence>
<dbReference type="SUPFAM" id="SSF55797">
    <property type="entry name" value="PR-1-like"/>
    <property type="match status" value="1"/>
</dbReference>
<reference evidence="2 3" key="1">
    <citation type="submission" date="2020-04" db="EMBL/GenBank/DDBJ databases">
        <title>Perkinsus olseni comparative genomics.</title>
        <authorList>
            <person name="Bogema D.R."/>
        </authorList>
    </citation>
    <scope>NUCLEOTIDE SEQUENCE [LARGE SCALE GENOMIC DNA]</scope>
    <source>
        <strain evidence="2">ATCC PRA-205</strain>
    </source>
</reference>
<feature type="compositionally biased region" description="Polar residues" evidence="1">
    <location>
        <begin position="307"/>
        <end position="319"/>
    </location>
</feature>
<sequence>RHSDSFNDPPPSAESIMWYTGKASQFCRHSEEDYNQHCAVLGWYMEYDEFYRCHSEVDWWKLDIRNIGHFSSLVWTSIDRLGCAQHGDFFVCNYGNSKCRRRPEDDHTCLWNQPEAPLLPNVNRATRCNASYDHCINCRDDEKLDKGTCGPLKVQLMQPYGHARGKPLTVRVLHKLWFVESLTFLIPSKHLGPAVRFCALDDSAELICYCSQNVSWEQFTRKSKIEAVNFAVHGDESFKSRGTVDMPSELEHERYSSPTPSLRTSAERIITTRPTTTTATITSPTTTITTSVTPTAGATTPLHVAATTRSALSRRIQPSTVPPPSGATTEKAKIRTRDSHDSKPRPKRRRSKDRPSR</sequence>
<evidence type="ECO:0000256" key="1">
    <source>
        <dbReference type="SAM" id="MobiDB-lite"/>
    </source>
</evidence>
<dbReference type="AlphaFoldDB" id="A0A7J6TH48"/>
<dbReference type="EMBL" id="JABANM010007298">
    <property type="protein sequence ID" value="KAF4744493.1"/>
    <property type="molecule type" value="Genomic_DNA"/>
</dbReference>
<organism evidence="2 3">
    <name type="scientific">Perkinsus olseni</name>
    <name type="common">Perkinsus atlanticus</name>
    <dbReference type="NCBI Taxonomy" id="32597"/>
    <lineage>
        <taxon>Eukaryota</taxon>
        <taxon>Sar</taxon>
        <taxon>Alveolata</taxon>
        <taxon>Perkinsozoa</taxon>
        <taxon>Perkinsea</taxon>
        <taxon>Perkinsida</taxon>
        <taxon>Perkinsidae</taxon>
        <taxon>Perkinsus</taxon>
    </lineage>
</organism>
<proteinExistence type="predicted"/>
<evidence type="ECO:0000313" key="2">
    <source>
        <dbReference type="EMBL" id="KAF4744493.1"/>
    </source>
</evidence>
<comment type="caution">
    <text evidence="2">The sequence shown here is derived from an EMBL/GenBank/DDBJ whole genome shotgun (WGS) entry which is preliminary data.</text>
</comment>
<gene>
    <name evidence="2" type="ORF">FOZ62_009433</name>
</gene>
<protein>
    <submittedName>
        <fullName evidence="2">Uncharacterized protein</fullName>
    </submittedName>
</protein>
<feature type="region of interest" description="Disordered" evidence="1">
    <location>
        <begin position="307"/>
        <end position="357"/>
    </location>
</feature>
<feature type="non-terminal residue" evidence="2">
    <location>
        <position position="1"/>
    </location>
</feature>